<dbReference type="PROSITE" id="PS50937">
    <property type="entry name" value="HTH_MERR_2"/>
    <property type="match status" value="1"/>
</dbReference>
<dbReference type="InterPro" id="IPR009061">
    <property type="entry name" value="DNA-bd_dom_put_sf"/>
</dbReference>
<dbReference type="HOGENOM" id="CLU_060077_2_0_6"/>
<organism evidence="4 5">
    <name type="scientific">Marinobacter nanhaiticus D15-8W</name>
    <dbReference type="NCBI Taxonomy" id="626887"/>
    <lineage>
        <taxon>Bacteria</taxon>
        <taxon>Pseudomonadati</taxon>
        <taxon>Pseudomonadota</taxon>
        <taxon>Gammaproteobacteria</taxon>
        <taxon>Pseudomonadales</taxon>
        <taxon>Marinobacteraceae</taxon>
        <taxon>Marinobacter</taxon>
    </lineage>
</organism>
<feature type="domain" description="HTH merR-type" evidence="3">
    <location>
        <begin position="5"/>
        <end position="74"/>
    </location>
</feature>
<dbReference type="PATRIC" id="fig|626887.3.peg.2142"/>
<dbReference type="InterPro" id="IPR000551">
    <property type="entry name" value="MerR-type_HTH_dom"/>
</dbReference>
<gene>
    <name evidence="4" type="primary">cadR</name>
    <name evidence="4" type="ORF">J057_10696</name>
</gene>
<name>N6W6F2_9GAMM</name>
<dbReference type="GO" id="GO:0003700">
    <property type="term" value="F:DNA-binding transcription factor activity"/>
    <property type="evidence" value="ECO:0007669"/>
    <property type="project" value="InterPro"/>
</dbReference>
<dbReference type="STRING" id="626887.J057_10696"/>
<reference evidence="4 5" key="1">
    <citation type="journal article" date="2013" name="Genome Announc.">
        <title>Genome Sequence of the Polycyclic Aromatic Hydrocarbon-Degrading Bacterium Strain Marinobacter nanhaiticus D15-8WT.</title>
        <authorList>
            <person name="Cui Z."/>
            <person name="Gao W."/>
            <person name="Li Q."/>
            <person name="Xu G."/>
            <person name="Zheng L."/>
        </authorList>
    </citation>
    <scope>NUCLEOTIDE SEQUENCE [LARGE SCALE GENOMIC DNA]</scope>
    <source>
        <strain evidence="4 5">D15-8W</strain>
    </source>
</reference>
<dbReference type="Gene3D" id="1.10.1660.10">
    <property type="match status" value="1"/>
</dbReference>
<dbReference type="AlphaFoldDB" id="N6W6F2"/>
<protein>
    <submittedName>
        <fullName evidence="4">Cd(II)/Pb(II)-responsive transcriptional regulator</fullName>
    </submittedName>
</protein>
<feature type="coiled-coil region" evidence="2">
    <location>
        <begin position="86"/>
        <end position="123"/>
    </location>
</feature>
<accession>N6W6F2</accession>
<dbReference type="NCBIfam" id="TIGR02047">
    <property type="entry name" value="CadR-PbrR"/>
    <property type="match status" value="1"/>
</dbReference>
<dbReference type="GO" id="GO:0046872">
    <property type="term" value="F:metal ion binding"/>
    <property type="evidence" value="ECO:0007669"/>
    <property type="project" value="InterPro"/>
</dbReference>
<dbReference type="SMART" id="SM00422">
    <property type="entry name" value="HTH_MERR"/>
    <property type="match status" value="1"/>
</dbReference>
<dbReference type="SUPFAM" id="SSF46955">
    <property type="entry name" value="Putative DNA-binding domain"/>
    <property type="match status" value="1"/>
</dbReference>
<dbReference type="eggNOG" id="COG0789">
    <property type="taxonomic scope" value="Bacteria"/>
</dbReference>
<keyword evidence="2" id="KW-0175">Coiled coil</keyword>
<evidence type="ECO:0000313" key="4">
    <source>
        <dbReference type="EMBL" id="ENO15814.2"/>
    </source>
</evidence>
<dbReference type="PRINTS" id="PR00040">
    <property type="entry name" value="HTHMERR"/>
</dbReference>
<dbReference type="InterPro" id="IPR011791">
    <property type="entry name" value="CadR-PbrR"/>
</dbReference>
<evidence type="ECO:0000256" key="1">
    <source>
        <dbReference type="ARBA" id="ARBA00023125"/>
    </source>
</evidence>
<dbReference type="PANTHER" id="PTHR30204:SF92">
    <property type="entry name" value="HTH-TYPE TRANSCRIPTIONAL REGULATOR ZNTR"/>
    <property type="match status" value="1"/>
</dbReference>
<dbReference type="GO" id="GO:0003677">
    <property type="term" value="F:DNA binding"/>
    <property type="evidence" value="ECO:0007669"/>
    <property type="project" value="UniProtKB-KW"/>
</dbReference>
<dbReference type="GO" id="GO:0045893">
    <property type="term" value="P:positive regulation of DNA-templated transcription"/>
    <property type="evidence" value="ECO:0007669"/>
    <property type="project" value="InterPro"/>
</dbReference>
<sequence length="155" mass="17642">MDGGAMRIGALASETGFTQETIRYYERIGLIPSPQRSDSNYRDYGPSYVDRLRFIANCRSLDMTLEEVRHLLDLRENPEARCGEANQLLAEHLEHVRQRINELNQLANQLELIQDQCHEEQAARDCGILNELDRMEAATDDSDNHVPGSHGHRPG</sequence>
<dbReference type="EMBL" id="APLQ01000011">
    <property type="protein sequence ID" value="ENO15814.2"/>
    <property type="molecule type" value="Genomic_DNA"/>
</dbReference>
<comment type="caution">
    <text evidence="4">The sequence shown here is derived from an EMBL/GenBank/DDBJ whole genome shotgun (WGS) entry which is preliminary data.</text>
</comment>
<evidence type="ECO:0000313" key="5">
    <source>
        <dbReference type="Proteomes" id="UP000013165"/>
    </source>
</evidence>
<dbReference type="OrthoDB" id="9808480at2"/>
<dbReference type="Proteomes" id="UP000013165">
    <property type="component" value="Unassembled WGS sequence"/>
</dbReference>
<evidence type="ECO:0000259" key="3">
    <source>
        <dbReference type="PROSITE" id="PS50937"/>
    </source>
</evidence>
<dbReference type="CDD" id="cd04784">
    <property type="entry name" value="HTH_CadR-PbrR"/>
    <property type="match status" value="1"/>
</dbReference>
<dbReference type="InterPro" id="IPR047057">
    <property type="entry name" value="MerR_fam"/>
</dbReference>
<dbReference type="PANTHER" id="PTHR30204">
    <property type="entry name" value="REDOX-CYCLING DRUG-SENSING TRANSCRIPTIONAL ACTIVATOR SOXR"/>
    <property type="match status" value="1"/>
</dbReference>
<evidence type="ECO:0000256" key="2">
    <source>
        <dbReference type="SAM" id="Coils"/>
    </source>
</evidence>
<keyword evidence="5" id="KW-1185">Reference proteome</keyword>
<proteinExistence type="predicted"/>
<keyword evidence="1" id="KW-0238">DNA-binding</keyword>
<dbReference type="Pfam" id="PF13411">
    <property type="entry name" value="MerR_1"/>
    <property type="match status" value="1"/>
</dbReference>